<dbReference type="Pfam" id="PF00085">
    <property type="entry name" value="Thioredoxin"/>
    <property type="match status" value="1"/>
</dbReference>
<feature type="domain" description="Thioredoxin" evidence="1">
    <location>
        <begin position="4"/>
        <end position="79"/>
    </location>
</feature>
<accession>A0ABU9VPC4</accession>
<evidence type="ECO:0000259" key="1">
    <source>
        <dbReference type="Pfam" id="PF00085"/>
    </source>
</evidence>
<proteinExistence type="predicted"/>
<gene>
    <name evidence="2" type="ORF">AAIG11_00850</name>
</gene>
<dbReference type="EMBL" id="JBCITM010000001">
    <property type="protein sequence ID" value="MEN1759007.1"/>
    <property type="molecule type" value="Genomic_DNA"/>
</dbReference>
<evidence type="ECO:0000313" key="2">
    <source>
        <dbReference type="EMBL" id="MEN1759007.1"/>
    </source>
</evidence>
<dbReference type="RefSeq" id="WP_343184594.1">
    <property type="nucleotide sequence ID" value="NZ_JBCITM010000001.1"/>
</dbReference>
<name>A0ABU9VPC4_9CLOT</name>
<keyword evidence="3" id="KW-1185">Reference proteome</keyword>
<organism evidence="2 3">
    <name type="scientific">Anoxynatronum sibiricum</name>
    <dbReference type="NCBI Taxonomy" id="210623"/>
    <lineage>
        <taxon>Bacteria</taxon>
        <taxon>Bacillati</taxon>
        <taxon>Bacillota</taxon>
        <taxon>Clostridia</taxon>
        <taxon>Eubacteriales</taxon>
        <taxon>Clostridiaceae</taxon>
        <taxon>Anoxynatronum</taxon>
    </lineage>
</organism>
<dbReference type="Gene3D" id="3.40.30.10">
    <property type="entry name" value="Glutaredoxin"/>
    <property type="match status" value="1"/>
</dbReference>
<dbReference type="InterPro" id="IPR036249">
    <property type="entry name" value="Thioredoxin-like_sf"/>
</dbReference>
<sequence length="99" mass="11393">MWETVLQTEKRVLLYVGNADCTVCQSTKPRILTLMKAHPLWAGVEASAQKNPDIAGQYLVFAIPAVLLFVEGKEIFRTARFLDFQQIQQVFHHQMMQEE</sequence>
<comment type="caution">
    <text evidence="2">The sequence shown here is derived from an EMBL/GenBank/DDBJ whole genome shotgun (WGS) entry which is preliminary data.</text>
</comment>
<dbReference type="InterPro" id="IPR013766">
    <property type="entry name" value="Thioredoxin_domain"/>
</dbReference>
<dbReference type="Proteomes" id="UP001407405">
    <property type="component" value="Unassembled WGS sequence"/>
</dbReference>
<reference evidence="2 3" key="1">
    <citation type="submission" date="2024-04" db="EMBL/GenBank/DDBJ databases">
        <title>Genome sequencing and metabolic network reconstruction of aminoacids and betaine degradation by Anoxynatronum sibiricum.</title>
        <authorList>
            <person name="Detkova E.N."/>
            <person name="Boltjanskaja Y.V."/>
            <person name="Mardanov A.V."/>
            <person name="Kevbrin V."/>
        </authorList>
    </citation>
    <scope>NUCLEOTIDE SEQUENCE [LARGE SCALE GENOMIC DNA]</scope>
    <source>
        <strain evidence="2 3">Z-7981</strain>
    </source>
</reference>
<protein>
    <submittedName>
        <fullName evidence="2">Thioredoxin family protein</fullName>
    </submittedName>
</protein>
<evidence type="ECO:0000313" key="3">
    <source>
        <dbReference type="Proteomes" id="UP001407405"/>
    </source>
</evidence>
<dbReference type="SUPFAM" id="SSF52833">
    <property type="entry name" value="Thioredoxin-like"/>
    <property type="match status" value="1"/>
</dbReference>
<dbReference type="CDD" id="cd02947">
    <property type="entry name" value="TRX_family"/>
    <property type="match status" value="1"/>
</dbReference>